<dbReference type="EMBL" id="BAAAEI010000004">
    <property type="protein sequence ID" value="GAA0343880.1"/>
    <property type="molecule type" value="Genomic_DNA"/>
</dbReference>
<dbReference type="Proteomes" id="UP001501757">
    <property type="component" value="Unassembled WGS sequence"/>
</dbReference>
<protein>
    <recommendedName>
        <fullName evidence="5">Lipoprotein</fullName>
    </recommendedName>
</protein>
<evidence type="ECO:0000313" key="4">
    <source>
        <dbReference type="Proteomes" id="UP001501757"/>
    </source>
</evidence>
<gene>
    <name evidence="3" type="ORF">GCM10009092_05580</name>
</gene>
<feature type="chain" id="PRO_5045196586" description="Lipoprotein" evidence="2">
    <location>
        <begin position="22"/>
        <end position="109"/>
    </location>
</feature>
<name>A0ABP3GHD7_9ALTE</name>
<keyword evidence="2" id="KW-0732">Signal</keyword>
<evidence type="ECO:0000256" key="1">
    <source>
        <dbReference type="SAM" id="MobiDB-lite"/>
    </source>
</evidence>
<sequence>MNLIQVGILALCLGLSGCASNRTTNASQQDKVEGLHCLKENRGNEDACLSEQQKQSVGLKCEEVEVTGSRFRKRGCTTQAQRDARSGNAKEAAQRMRDSGKSNITKMGN</sequence>
<evidence type="ECO:0000313" key="3">
    <source>
        <dbReference type="EMBL" id="GAA0343880.1"/>
    </source>
</evidence>
<keyword evidence="4" id="KW-1185">Reference proteome</keyword>
<accession>A0ABP3GHD7</accession>
<evidence type="ECO:0000256" key="2">
    <source>
        <dbReference type="SAM" id="SignalP"/>
    </source>
</evidence>
<reference evidence="4" key="1">
    <citation type="journal article" date="2019" name="Int. J. Syst. Evol. Microbiol.">
        <title>The Global Catalogue of Microorganisms (GCM) 10K type strain sequencing project: providing services to taxonomists for standard genome sequencing and annotation.</title>
        <authorList>
            <consortium name="The Broad Institute Genomics Platform"/>
            <consortium name="The Broad Institute Genome Sequencing Center for Infectious Disease"/>
            <person name="Wu L."/>
            <person name="Ma J."/>
        </authorList>
    </citation>
    <scope>NUCLEOTIDE SEQUENCE [LARGE SCALE GENOMIC DNA]</scope>
    <source>
        <strain evidence="4">JCM 13378</strain>
    </source>
</reference>
<proteinExistence type="predicted"/>
<organism evidence="3 4">
    <name type="scientific">Bowmanella denitrificans</name>
    <dbReference type="NCBI Taxonomy" id="366582"/>
    <lineage>
        <taxon>Bacteria</taxon>
        <taxon>Pseudomonadati</taxon>
        <taxon>Pseudomonadota</taxon>
        <taxon>Gammaproteobacteria</taxon>
        <taxon>Alteromonadales</taxon>
        <taxon>Alteromonadaceae</taxon>
        <taxon>Bowmanella</taxon>
    </lineage>
</organism>
<feature type="signal peptide" evidence="2">
    <location>
        <begin position="1"/>
        <end position="21"/>
    </location>
</feature>
<feature type="region of interest" description="Disordered" evidence="1">
    <location>
        <begin position="75"/>
        <end position="109"/>
    </location>
</feature>
<comment type="caution">
    <text evidence="3">The sequence shown here is derived from an EMBL/GenBank/DDBJ whole genome shotgun (WGS) entry which is preliminary data.</text>
</comment>
<evidence type="ECO:0008006" key="5">
    <source>
        <dbReference type="Google" id="ProtNLM"/>
    </source>
</evidence>
<dbReference type="RefSeq" id="WP_343841518.1">
    <property type="nucleotide sequence ID" value="NZ_BAAAEI010000004.1"/>
</dbReference>